<keyword evidence="6" id="KW-0028">Amino-acid biosynthesis</keyword>
<evidence type="ECO:0000256" key="7">
    <source>
        <dbReference type="ARBA" id="ARBA00023002"/>
    </source>
</evidence>
<dbReference type="PANTHER" id="PTHR21363:SF0">
    <property type="entry name" value="PREPHENATE DEHYDROGENASE [NADP(+)]"/>
    <property type="match status" value="1"/>
</dbReference>
<reference evidence="13" key="1">
    <citation type="submission" date="2019-11" db="EMBL/GenBank/DDBJ databases">
        <title>Whole genome comparisons of Staphylococcus agnetis isolates from cattle and chickens.</title>
        <authorList>
            <person name="Rhoads D."/>
            <person name="Shwani A."/>
            <person name="Adkins P."/>
            <person name="Calcutt M."/>
            <person name="Middleton J."/>
        </authorList>
    </citation>
    <scope>NUCLEOTIDE SEQUENCE</scope>
    <source>
        <strain evidence="13">1387</strain>
    </source>
</reference>
<dbReference type="NCBIfam" id="NF005106">
    <property type="entry name" value="PRK06545.1-4"/>
    <property type="match status" value="1"/>
</dbReference>
<evidence type="ECO:0000259" key="12">
    <source>
        <dbReference type="PROSITE" id="PS51671"/>
    </source>
</evidence>
<dbReference type="GO" id="GO:0070403">
    <property type="term" value="F:NAD+ binding"/>
    <property type="evidence" value="ECO:0007669"/>
    <property type="project" value="InterPro"/>
</dbReference>
<dbReference type="InterPro" id="IPR046826">
    <property type="entry name" value="PDH_N"/>
</dbReference>
<proteinExistence type="inferred from homology"/>
<evidence type="ECO:0000256" key="6">
    <source>
        <dbReference type="ARBA" id="ARBA00022605"/>
    </source>
</evidence>
<sequence>MTNIFFVGLGLIGGSLASNFKYFYEDIHITAYDANHHQLQRAMSMGIVDTITTNYAHGLAQADIVIFATPVQTTTAYLKEMSQYETRPGLIVTDTGSTKSTIQAFERSLLKHDIHLIGGHPMAGSHKSGVLNAKKHLFENAYYVLVHDLPENNHASEKIQSLLQYTRAKVISMTADEHDKITGIVSHVPHFVASSLVHLNALYARDSEWVKDLAAGGFRDITRIASSNPEMWRDISLENTQHILTVMKQLRSQFDGVITLLESQDANGLYAFFNHAKMYRDELPLRNKGAMNSTFDLYVDIPDKPGTISQVLDILSTRRISISNLRILEVREDIYGALRISFKSASDRDAGRQALSHQFDTYIN</sequence>
<comment type="similarity">
    <text evidence="2">Belongs to the prephenate/arogenate dehydrogenase family.</text>
</comment>
<comment type="caution">
    <text evidence="13">The sequence shown here is derived from an EMBL/GenBank/DDBJ whole genome shotgun (WGS) entry which is preliminary data.</text>
</comment>
<dbReference type="FunFam" id="1.10.3660.10:FF:000003">
    <property type="entry name" value="Prephenate dehydrogenase"/>
    <property type="match status" value="1"/>
</dbReference>
<dbReference type="SUPFAM" id="SSF51735">
    <property type="entry name" value="NAD(P)-binding Rossmann-fold domains"/>
    <property type="match status" value="1"/>
</dbReference>
<evidence type="ECO:0000313" key="13">
    <source>
        <dbReference type="EMBL" id="NJI03287.1"/>
    </source>
</evidence>
<feature type="domain" description="Prephenate/arogenate dehydrogenase" evidence="11">
    <location>
        <begin position="2"/>
        <end position="291"/>
    </location>
</feature>
<dbReference type="Gene3D" id="3.40.50.720">
    <property type="entry name" value="NAD(P)-binding Rossmann-like Domain"/>
    <property type="match status" value="1"/>
</dbReference>
<dbReference type="InterPro" id="IPR050812">
    <property type="entry name" value="Preph/Arog_dehydrog"/>
</dbReference>
<evidence type="ECO:0000256" key="9">
    <source>
        <dbReference type="ARBA" id="ARBA00023141"/>
    </source>
</evidence>
<comment type="pathway">
    <text evidence="1">Amino-acid biosynthesis; L-tyrosine biosynthesis; (4-hydroxyphenyl)pyruvate from prephenate (NAD(+) route): step 1/1.</text>
</comment>
<evidence type="ECO:0000256" key="10">
    <source>
        <dbReference type="ARBA" id="ARBA00049260"/>
    </source>
</evidence>
<dbReference type="PANTHER" id="PTHR21363">
    <property type="entry name" value="PREPHENATE DEHYDROGENASE"/>
    <property type="match status" value="1"/>
</dbReference>
<dbReference type="InterPro" id="IPR045865">
    <property type="entry name" value="ACT-like_dom_sf"/>
</dbReference>
<dbReference type="Pfam" id="PF02153">
    <property type="entry name" value="PDH_N"/>
    <property type="match status" value="1"/>
</dbReference>
<name>A0A2T4MIP7_9STAP</name>
<organism evidence="13 14">
    <name type="scientific">Staphylococcus agnetis</name>
    <dbReference type="NCBI Taxonomy" id="985762"/>
    <lineage>
        <taxon>Bacteria</taxon>
        <taxon>Bacillati</taxon>
        <taxon>Bacillota</taxon>
        <taxon>Bacilli</taxon>
        <taxon>Bacillales</taxon>
        <taxon>Staphylococcaceae</taxon>
        <taxon>Staphylococcus</taxon>
    </lineage>
</organism>
<dbReference type="Proteomes" id="UP000646308">
    <property type="component" value="Unassembled WGS sequence"/>
</dbReference>
<evidence type="ECO:0000313" key="14">
    <source>
        <dbReference type="Proteomes" id="UP000646308"/>
    </source>
</evidence>
<comment type="catalytic activity">
    <reaction evidence="10">
        <text>prephenate + NAD(+) = 3-(4-hydroxyphenyl)pyruvate + CO2 + NADH</text>
        <dbReference type="Rhea" id="RHEA:13869"/>
        <dbReference type="ChEBI" id="CHEBI:16526"/>
        <dbReference type="ChEBI" id="CHEBI:29934"/>
        <dbReference type="ChEBI" id="CHEBI:36242"/>
        <dbReference type="ChEBI" id="CHEBI:57540"/>
        <dbReference type="ChEBI" id="CHEBI:57945"/>
        <dbReference type="EC" id="1.3.1.12"/>
    </reaction>
</comment>
<dbReference type="GeneID" id="57691508"/>
<dbReference type="PROSITE" id="PS51671">
    <property type="entry name" value="ACT"/>
    <property type="match status" value="1"/>
</dbReference>
<dbReference type="InterPro" id="IPR002912">
    <property type="entry name" value="ACT_dom"/>
</dbReference>
<dbReference type="EC" id="1.3.1.12" evidence="3"/>
<evidence type="ECO:0000256" key="4">
    <source>
        <dbReference type="ARBA" id="ARBA00016891"/>
    </source>
</evidence>
<dbReference type="GO" id="GO:0008977">
    <property type="term" value="F:prephenate dehydrogenase (NAD+) activity"/>
    <property type="evidence" value="ECO:0007669"/>
    <property type="project" value="UniProtKB-EC"/>
</dbReference>
<keyword evidence="7 13" id="KW-0560">Oxidoreductase</keyword>
<dbReference type="PROSITE" id="PS51176">
    <property type="entry name" value="PDH_ADH"/>
    <property type="match status" value="1"/>
</dbReference>
<dbReference type="NCBIfam" id="NF005107">
    <property type="entry name" value="PRK06545.1-5"/>
    <property type="match status" value="1"/>
</dbReference>
<evidence type="ECO:0000256" key="8">
    <source>
        <dbReference type="ARBA" id="ARBA00023027"/>
    </source>
</evidence>
<dbReference type="InterPro" id="IPR003099">
    <property type="entry name" value="Prephen_DH"/>
</dbReference>
<evidence type="ECO:0000256" key="1">
    <source>
        <dbReference type="ARBA" id="ARBA00005067"/>
    </source>
</evidence>
<dbReference type="GO" id="GO:0004665">
    <property type="term" value="F:prephenate dehydrogenase (NADP+) activity"/>
    <property type="evidence" value="ECO:0007669"/>
    <property type="project" value="InterPro"/>
</dbReference>
<keyword evidence="9" id="KW-0057">Aromatic amino acid biosynthesis</keyword>
<evidence type="ECO:0000256" key="3">
    <source>
        <dbReference type="ARBA" id="ARBA00012068"/>
    </source>
</evidence>
<dbReference type="InterPro" id="IPR008927">
    <property type="entry name" value="6-PGluconate_DH-like_C_sf"/>
</dbReference>
<protein>
    <recommendedName>
        <fullName evidence="4">Prephenate dehydrogenase</fullName>
        <ecNumber evidence="3">1.3.1.12</ecNumber>
    </recommendedName>
</protein>
<dbReference type="FunFam" id="3.40.50.720:FF:000208">
    <property type="entry name" value="Prephenate dehydrogenase"/>
    <property type="match status" value="1"/>
</dbReference>
<dbReference type="SUPFAM" id="SSF48179">
    <property type="entry name" value="6-phosphogluconate dehydrogenase C-terminal domain-like"/>
    <property type="match status" value="1"/>
</dbReference>
<dbReference type="Pfam" id="PF20463">
    <property type="entry name" value="PDH_C"/>
    <property type="match status" value="1"/>
</dbReference>
<dbReference type="GO" id="GO:0006571">
    <property type="term" value="P:tyrosine biosynthetic process"/>
    <property type="evidence" value="ECO:0007669"/>
    <property type="project" value="UniProtKB-UniPathway"/>
</dbReference>
<keyword evidence="5" id="KW-0827">Tyrosine biosynthesis</keyword>
<dbReference type="CDD" id="cd04909">
    <property type="entry name" value="ACT_PDH-BS"/>
    <property type="match status" value="1"/>
</dbReference>
<evidence type="ECO:0000256" key="2">
    <source>
        <dbReference type="ARBA" id="ARBA00007964"/>
    </source>
</evidence>
<dbReference type="InterPro" id="IPR036291">
    <property type="entry name" value="NAD(P)-bd_dom_sf"/>
</dbReference>
<gene>
    <name evidence="13" type="ORF">GLV84_10655</name>
</gene>
<dbReference type="InterPro" id="IPR046825">
    <property type="entry name" value="PDH_C"/>
</dbReference>
<dbReference type="EMBL" id="WMFL01000083">
    <property type="protein sequence ID" value="NJI03287.1"/>
    <property type="molecule type" value="Genomic_DNA"/>
</dbReference>
<dbReference type="SUPFAM" id="SSF55021">
    <property type="entry name" value="ACT-like"/>
    <property type="match status" value="1"/>
</dbReference>
<evidence type="ECO:0000259" key="11">
    <source>
        <dbReference type="PROSITE" id="PS51176"/>
    </source>
</evidence>
<dbReference type="RefSeq" id="WP_107368667.1">
    <property type="nucleotide sequence ID" value="NZ_CP045927.1"/>
</dbReference>
<evidence type="ECO:0000256" key="5">
    <source>
        <dbReference type="ARBA" id="ARBA00022498"/>
    </source>
</evidence>
<accession>A0A2T4MIP7</accession>
<dbReference type="Gene3D" id="1.10.3660.10">
    <property type="entry name" value="6-phosphogluconate dehydrogenase C-terminal like domain"/>
    <property type="match status" value="1"/>
</dbReference>
<dbReference type="AlphaFoldDB" id="A0A2T4MIP7"/>
<keyword evidence="8" id="KW-0520">NAD</keyword>
<feature type="domain" description="ACT" evidence="12">
    <location>
        <begin position="296"/>
        <end position="364"/>
    </location>
</feature>